<name>A0A7L3NXD2_9AVES</name>
<protein>
    <submittedName>
        <fullName evidence="2">S35E4 protein</fullName>
    </submittedName>
</protein>
<keyword evidence="1" id="KW-0472">Membrane</keyword>
<feature type="transmembrane region" description="Helical" evidence="1">
    <location>
        <begin position="12"/>
        <end position="34"/>
    </location>
</feature>
<organism evidence="2 3">
    <name type="scientific">Oreotrochilus melanogaster</name>
    <dbReference type="NCBI Taxonomy" id="689266"/>
    <lineage>
        <taxon>Eukaryota</taxon>
        <taxon>Metazoa</taxon>
        <taxon>Chordata</taxon>
        <taxon>Craniata</taxon>
        <taxon>Vertebrata</taxon>
        <taxon>Euteleostomi</taxon>
        <taxon>Archelosauria</taxon>
        <taxon>Archosauria</taxon>
        <taxon>Dinosauria</taxon>
        <taxon>Saurischia</taxon>
        <taxon>Theropoda</taxon>
        <taxon>Coelurosauria</taxon>
        <taxon>Aves</taxon>
        <taxon>Neognathae</taxon>
        <taxon>Neoaves</taxon>
        <taxon>Strisores</taxon>
        <taxon>Apodiformes</taxon>
        <taxon>Trochilidae</taxon>
        <taxon>Oreotrochilus</taxon>
    </lineage>
</organism>
<dbReference type="SUPFAM" id="SSF103481">
    <property type="entry name" value="Multidrug resistance efflux transporter EmrE"/>
    <property type="match status" value="1"/>
</dbReference>
<keyword evidence="1" id="KW-0812">Transmembrane</keyword>
<evidence type="ECO:0000313" key="3">
    <source>
        <dbReference type="Proteomes" id="UP000579904"/>
    </source>
</evidence>
<evidence type="ECO:0000313" key="2">
    <source>
        <dbReference type="EMBL" id="NXU81428.1"/>
    </source>
</evidence>
<comment type="caution">
    <text evidence="2">The sequence shown here is derived from an EMBL/GenBank/DDBJ whole genome shotgun (WGS) entry which is preliminary data.</text>
</comment>
<proteinExistence type="predicted"/>
<keyword evidence="3" id="KW-1185">Reference proteome</keyword>
<keyword evidence="1" id="KW-1133">Transmembrane helix</keyword>
<dbReference type="EMBL" id="VZUB01050503">
    <property type="protein sequence ID" value="NXU81428.1"/>
    <property type="molecule type" value="Genomic_DNA"/>
</dbReference>
<sequence length="111" mass="11744">LLLQEAHLDARSLLALTSLPSFCLLFGAALALELGPSWQGVLGYDFTLWVCVLLSCLASVLYNLATFCVLSLTSALTVHVLGNLTMVGNLLLSRLLFGTSLSGLSYLGIGL</sequence>
<dbReference type="AlphaFoldDB" id="A0A7L3NXD2"/>
<evidence type="ECO:0000256" key="1">
    <source>
        <dbReference type="SAM" id="Phobius"/>
    </source>
</evidence>
<reference evidence="2 3" key="1">
    <citation type="submission" date="2019-09" db="EMBL/GenBank/DDBJ databases">
        <title>Bird 10,000 Genomes (B10K) Project - Family phase.</title>
        <authorList>
            <person name="Zhang G."/>
        </authorList>
    </citation>
    <scope>NUCLEOTIDE SEQUENCE [LARGE SCALE GENOMIC DNA]</scope>
    <source>
        <strain evidence="2">OUT-0002</strain>
    </source>
</reference>
<feature type="non-terminal residue" evidence="2">
    <location>
        <position position="111"/>
    </location>
</feature>
<feature type="transmembrane region" description="Helical" evidence="1">
    <location>
        <begin position="46"/>
        <end position="70"/>
    </location>
</feature>
<gene>
    <name evidence="2" type="primary">Slc35e4</name>
    <name evidence="2" type="ORF">OREMEL_R05082</name>
</gene>
<dbReference type="Proteomes" id="UP000579904">
    <property type="component" value="Unassembled WGS sequence"/>
</dbReference>
<dbReference type="InterPro" id="IPR037185">
    <property type="entry name" value="EmrE-like"/>
</dbReference>
<accession>A0A7L3NXD2</accession>
<feature type="non-terminal residue" evidence="2">
    <location>
        <position position="1"/>
    </location>
</feature>